<dbReference type="Gene3D" id="3.40.640.10">
    <property type="entry name" value="Type I PLP-dependent aspartate aminotransferase-like (Major domain)"/>
    <property type="match status" value="1"/>
</dbReference>
<dbReference type="SUPFAM" id="SSF53383">
    <property type="entry name" value="PLP-dependent transferases"/>
    <property type="match status" value="1"/>
</dbReference>
<keyword evidence="5" id="KW-1185">Reference proteome</keyword>
<dbReference type="RefSeq" id="WP_196272751.1">
    <property type="nucleotide sequence ID" value="NZ_JADQDO010000008.1"/>
</dbReference>
<evidence type="ECO:0000259" key="3">
    <source>
        <dbReference type="Pfam" id="PF00155"/>
    </source>
</evidence>
<gene>
    <name evidence="4" type="ORF">I2H38_15390</name>
</gene>
<organism evidence="4 5">
    <name type="scientific">Microvirga alba</name>
    <dbReference type="NCBI Taxonomy" id="2791025"/>
    <lineage>
        <taxon>Bacteria</taxon>
        <taxon>Pseudomonadati</taxon>
        <taxon>Pseudomonadota</taxon>
        <taxon>Alphaproteobacteria</taxon>
        <taxon>Hyphomicrobiales</taxon>
        <taxon>Methylobacteriaceae</taxon>
        <taxon>Microvirga</taxon>
    </lineage>
</organism>
<accession>A0A931BS87</accession>
<dbReference type="EMBL" id="JADQDO010000008">
    <property type="protein sequence ID" value="MBF9234759.1"/>
    <property type="molecule type" value="Genomic_DNA"/>
</dbReference>
<dbReference type="InterPro" id="IPR015421">
    <property type="entry name" value="PyrdxlP-dep_Trfase_major"/>
</dbReference>
<comment type="caution">
    <text evidence="4">The sequence shown here is derived from an EMBL/GenBank/DDBJ whole genome shotgun (WGS) entry which is preliminary data.</text>
</comment>
<dbReference type="InterPro" id="IPR015424">
    <property type="entry name" value="PyrdxlP-dep_Trfase"/>
</dbReference>
<keyword evidence="4" id="KW-0808">Transferase</keyword>
<evidence type="ECO:0000313" key="4">
    <source>
        <dbReference type="EMBL" id="MBF9234759.1"/>
    </source>
</evidence>
<protein>
    <recommendedName>
        <fullName evidence="1">8-amino-7-oxononanoate synthase</fullName>
    </recommendedName>
    <alternativeName>
        <fullName evidence="2">Alpha-oxoamine synthase</fullName>
    </alternativeName>
</protein>
<dbReference type="GO" id="GO:0030170">
    <property type="term" value="F:pyridoxal phosphate binding"/>
    <property type="evidence" value="ECO:0007669"/>
    <property type="project" value="InterPro"/>
</dbReference>
<dbReference type="AlphaFoldDB" id="A0A931BS87"/>
<dbReference type="PANTHER" id="PTHR46577:SF1">
    <property type="entry name" value="HTH-TYPE TRANSCRIPTIONAL REGULATORY PROTEIN GABR"/>
    <property type="match status" value="1"/>
</dbReference>
<evidence type="ECO:0000313" key="5">
    <source>
        <dbReference type="Proteomes" id="UP000599312"/>
    </source>
</evidence>
<evidence type="ECO:0000256" key="2">
    <source>
        <dbReference type="ARBA" id="ARBA00031658"/>
    </source>
</evidence>
<dbReference type="CDD" id="cd00609">
    <property type="entry name" value="AAT_like"/>
    <property type="match status" value="1"/>
</dbReference>
<dbReference type="PANTHER" id="PTHR46577">
    <property type="entry name" value="HTH-TYPE TRANSCRIPTIONAL REGULATORY PROTEIN GABR"/>
    <property type="match status" value="1"/>
</dbReference>
<evidence type="ECO:0000256" key="1">
    <source>
        <dbReference type="ARBA" id="ARBA00016004"/>
    </source>
</evidence>
<reference evidence="4" key="1">
    <citation type="submission" date="2020-11" db="EMBL/GenBank/DDBJ databases">
        <authorList>
            <person name="Kim M.K."/>
        </authorList>
    </citation>
    <scope>NUCLEOTIDE SEQUENCE</scope>
    <source>
        <strain evidence="4">BT350</strain>
    </source>
</reference>
<dbReference type="Pfam" id="PF00155">
    <property type="entry name" value="Aminotran_1_2"/>
    <property type="match status" value="1"/>
</dbReference>
<name>A0A931BS87_9HYPH</name>
<proteinExistence type="predicted"/>
<dbReference type="Proteomes" id="UP000599312">
    <property type="component" value="Unassembled WGS sequence"/>
</dbReference>
<feature type="domain" description="Aminotransferase class I/classII large" evidence="3">
    <location>
        <begin position="7"/>
        <end position="330"/>
    </location>
</feature>
<dbReference type="GO" id="GO:0008483">
    <property type="term" value="F:transaminase activity"/>
    <property type="evidence" value="ECO:0007669"/>
    <property type="project" value="UniProtKB-KW"/>
</dbReference>
<dbReference type="InterPro" id="IPR051446">
    <property type="entry name" value="HTH_trans_reg/aminotransferase"/>
</dbReference>
<dbReference type="InterPro" id="IPR004839">
    <property type="entry name" value="Aminotransferase_I/II_large"/>
</dbReference>
<sequence>MSSVAIHLGTCYPRVEKQEEMVRRHLRAAIDAVDRDFAAPRPPQGDPADLEALRSLLVLEGTPAEVALTASGQSALSAALLALCPSPGIHVAVEEWSFPHALKLLRQIGATVTILPMDDQGLLPEALEAAGRAGARVLYTTPTVHNPTGVTMPMARRKEIASLAERFGMFIVEDEAYAFLEASGIPPLQALVPERTIRMVSLSKVISLSLRLGAVVCPPSLFGTVIERVRMMGGMANPVMTAGAASLARAGEVESLIAAKRQEGSRRQALAHTIFRDGYRAHPSSWYGMVDIRSEGSAFAERARRAGVILSAGGEYRADEADVPAVRVSLGGEASWQRLSQGLEIVERMRETG</sequence>
<keyword evidence="4" id="KW-0032">Aminotransferase</keyword>